<protein>
    <submittedName>
        <fullName evidence="1">DUF2894 domain-containing protein</fullName>
    </submittedName>
</protein>
<keyword evidence="2" id="KW-1185">Reference proteome</keyword>
<reference evidence="1" key="1">
    <citation type="submission" date="2023-05" db="EMBL/GenBank/DDBJ databases">
        <title>Limnohabitans sp. strain HM2-2 Genome sequencing and assembly.</title>
        <authorList>
            <person name="Jung Y."/>
        </authorList>
    </citation>
    <scope>NUCLEOTIDE SEQUENCE</scope>
    <source>
        <strain evidence="1">HM2-2</strain>
    </source>
</reference>
<sequence length="206" mass="22129">MTPESSLLPELMALQASLEAAGAARLDAVGWHYIELLSQRARAHRGPAQQLLSDKLQTCLEEFKRRWDGAQSAAKADAVASAQSPLAALLADMAQHAPTTATAPSALPVKASAWRAESPKVQQFKKQLGKISVQKQVKQAIALAPQNAGPINSHMLVLRSLGLMRDASPDYLNRFITYVDTLLCLEEAGKVSVPPKKASSTAKPKK</sequence>
<comment type="caution">
    <text evidence="1">The sequence shown here is derived from an EMBL/GenBank/DDBJ whole genome shotgun (WGS) entry which is preliminary data.</text>
</comment>
<dbReference type="EMBL" id="JASGBH010000004">
    <property type="protein sequence ID" value="MDI9233651.1"/>
    <property type="molecule type" value="Genomic_DNA"/>
</dbReference>
<dbReference type="RefSeq" id="WP_283224046.1">
    <property type="nucleotide sequence ID" value="NZ_JASGBH010000004.1"/>
</dbReference>
<gene>
    <name evidence="1" type="ORF">QLQ16_07355</name>
</gene>
<evidence type="ECO:0000313" key="2">
    <source>
        <dbReference type="Proteomes" id="UP001431902"/>
    </source>
</evidence>
<accession>A0ABT6X6A2</accession>
<dbReference type="InterPro" id="IPR021549">
    <property type="entry name" value="DUF2894"/>
</dbReference>
<dbReference type="Pfam" id="PF11445">
    <property type="entry name" value="DUF2894"/>
    <property type="match status" value="1"/>
</dbReference>
<organism evidence="1 2">
    <name type="scientific">Limnohabitans lacus</name>
    <dbReference type="NCBI Taxonomy" id="3045173"/>
    <lineage>
        <taxon>Bacteria</taxon>
        <taxon>Pseudomonadati</taxon>
        <taxon>Pseudomonadota</taxon>
        <taxon>Betaproteobacteria</taxon>
        <taxon>Burkholderiales</taxon>
        <taxon>Comamonadaceae</taxon>
        <taxon>Limnohabitans</taxon>
    </lineage>
</organism>
<name>A0ABT6X6A2_9BURK</name>
<proteinExistence type="predicted"/>
<dbReference type="Proteomes" id="UP001431902">
    <property type="component" value="Unassembled WGS sequence"/>
</dbReference>
<evidence type="ECO:0000313" key="1">
    <source>
        <dbReference type="EMBL" id="MDI9233651.1"/>
    </source>
</evidence>